<gene>
    <name evidence="5" type="ORF">ACERK3_16870</name>
</gene>
<dbReference type="EMBL" id="JBGUBD010000013">
    <property type="protein sequence ID" value="MFA9479958.1"/>
    <property type="molecule type" value="Genomic_DNA"/>
</dbReference>
<comment type="similarity">
    <text evidence="1">Belongs to the NAD(P)-dependent epimerase/dehydratase family.</text>
</comment>
<sequence length="303" mass="33283">MKVLLTGAAGRLGSRTWHALLANGHEVRATDCRYRADMPGQLDLVDLTDMLACYRLIEGCDAIAHLGNIPNISQSATAQELYRTNGTINMNVFQAALELRVNNIVFASSVQVISGRRHGSATDEPTVTLPYLPADGDLPVNPGNAYALSKQAGEDALRYFAALNDAGCYVGMRFPALITPESFARFASYHWGESASKPVRFTGNINEALAFLAMDDAADLVCRALERPRAGYRQYFPAARQTRPGWSVQDAIEAYYTDVPLRKPIDQLTSLVDISALTRDFDWEPTRSDEMVQQSQEEADATA</sequence>
<dbReference type="InterPro" id="IPR001509">
    <property type="entry name" value="Epimerase_deHydtase"/>
</dbReference>
<evidence type="ECO:0000256" key="1">
    <source>
        <dbReference type="ARBA" id="ARBA00007637"/>
    </source>
</evidence>
<dbReference type="InterPro" id="IPR036291">
    <property type="entry name" value="NAD(P)-bd_dom_sf"/>
</dbReference>
<dbReference type="Proteomes" id="UP001575105">
    <property type="component" value="Unassembled WGS sequence"/>
</dbReference>
<evidence type="ECO:0000313" key="5">
    <source>
        <dbReference type="EMBL" id="MFA9479958.1"/>
    </source>
</evidence>
<organism evidence="5 6">
    <name type="scientific">Natronomicrosphaera hydrolytica</name>
    <dbReference type="NCBI Taxonomy" id="3242702"/>
    <lineage>
        <taxon>Bacteria</taxon>
        <taxon>Pseudomonadati</taxon>
        <taxon>Planctomycetota</taxon>
        <taxon>Phycisphaerae</taxon>
        <taxon>Phycisphaerales</taxon>
        <taxon>Phycisphaeraceae</taxon>
        <taxon>Natronomicrosphaera</taxon>
    </lineage>
</organism>
<comment type="caution">
    <text evidence="5">The sequence shown here is derived from an EMBL/GenBank/DDBJ whole genome shotgun (WGS) entry which is preliminary data.</text>
</comment>
<dbReference type="RefSeq" id="WP_425346884.1">
    <property type="nucleotide sequence ID" value="NZ_JBGUBD010000013.1"/>
</dbReference>
<accession>A0ABV4UAB0</accession>
<dbReference type="PANTHER" id="PTHR43103">
    <property type="entry name" value="NUCLEOSIDE-DIPHOSPHATE-SUGAR EPIMERASE"/>
    <property type="match status" value="1"/>
</dbReference>
<keyword evidence="2" id="KW-0560">Oxidoreductase</keyword>
<reference evidence="5 6" key="1">
    <citation type="submission" date="2024-08" db="EMBL/GenBank/DDBJ databases">
        <title>Whole-genome sequencing of halo(alkali)philic microorganisms from hypersaline lakes.</title>
        <authorList>
            <person name="Sorokin D.Y."/>
            <person name="Merkel A.Y."/>
            <person name="Messina E."/>
            <person name="Yakimov M."/>
        </authorList>
    </citation>
    <scope>NUCLEOTIDE SEQUENCE [LARGE SCALE GENOMIC DNA]</scope>
    <source>
        <strain evidence="5 6">AB-hyl4</strain>
    </source>
</reference>
<dbReference type="SUPFAM" id="SSF51735">
    <property type="entry name" value="NAD(P)-binding Rossmann-fold domains"/>
    <property type="match status" value="1"/>
</dbReference>
<dbReference type="Gene3D" id="3.40.50.720">
    <property type="entry name" value="NAD(P)-binding Rossmann-like Domain"/>
    <property type="match status" value="1"/>
</dbReference>
<evidence type="ECO:0000256" key="3">
    <source>
        <dbReference type="ARBA" id="ARBA00023027"/>
    </source>
</evidence>
<keyword evidence="3" id="KW-0520">NAD</keyword>
<evidence type="ECO:0000259" key="4">
    <source>
        <dbReference type="Pfam" id="PF01370"/>
    </source>
</evidence>
<protein>
    <submittedName>
        <fullName evidence="5">NAD-dependent epimerase/dehydratase family protein</fullName>
    </submittedName>
</protein>
<dbReference type="Pfam" id="PF01370">
    <property type="entry name" value="Epimerase"/>
    <property type="match status" value="1"/>
</dbReference>
<keyword evidence="6" id="KW-1185">Reference proteome</keyword>
<proteinExistence type="inferred from homology"/>
<evidence type="ECO:0000313" key="6">
    <source>
        <dbReference type="Proteomes" id="UP001575105"/>
    </source>
</evidence>
<dbReference type="PANTHER" id="PTHR43103:SF5">
    <property type="entry name" value="4-EPIMERASE, PUTATIVE (AFU_ORTHOLOGUE AFUA_7G00360)-RELATED"/>
    <property type="match status" value="1"/>
</dbReference>
<evidence type="ECO:0000256" key="2">
    <source>
        <dbReference type="ARBA" id="ARBA00023002"/>
    </source>
</evidence>
<name>A0ABV4UAB0_9BACT</name>
<feature type="domain" description="NAD-dependent epimerase/dehydratase" evidence="4">
    <location>
        <begin position="3"/>
        <end position="231"/>
    </location>
</feature>